<evidence type="ECO:0000256" key="7">
    <source>
        <dbReference type="ARBA" id="ARBA00023242"/>
    </source>
</evidence>
<dbReference type="SUPFAM" id="SSF57667">
    <property type="entry name" value="beta-beta-alpha zinc fingers"/>
    <property type="match status" value="1"/>
</dbReference>
<reference evidence="9 10" key="1">
    <citation type="submission" date="2019-12" db="EMBL/GenBank/DDBJ databases">
        <title>Chromosome-level assembly of the Caenorhabditis remanei genome.</title>
        <authorList>
            <person name="Teterina A.A."/>
            <person name="Willis J.H."/>
            <person name="Phillips P.C."/>
        </authorList>
    </citation>
    <scope>NUCLEOTIDE SEQUENCE [LARGE SCALE GENOMIC DNA]</scope>
    <source>
        <strain evidence="9 10">PX506</strain>
        <tissue evidence="9">Whole organism</tissue>
    </source>
</reference>
<evidence type="ECO:0000256" key="5">
    <source>
        <dbReference type="ARBA" id="ARBA00023015"/>
    </source>
</evidence>
<evidence type="ECO:0000256" key="3">
    <source>
        <dbReference type="ARBA" id="ARBA00022771"/>
    </source>
</evidence>
<dbReference type="GeneID" id="78777587"/>
<dbReference type="PANTHER" id="PTHR46481:SF10">
    <property type="entry name" value="ZINC FINGER BED DOMAIN-CONTAINING PROTEIN 39"/>
    <property type="match status" value="1"/>
</dbReference>
<dbReference type="GO" id="GO:0003677">
    <property type="term" value="F:DNA binding"/>
    <property type="evidence" value="ECO:0007669"/>
    <property type="project" value="InterPro"/>
</dbReference>
<accession>A0A6A5FV13</accession>
<dbReference type="InterPro" id="IPR003656">
    <property type="entry name" value="Znf_BED"/>
</dbReference>
<keyword evidence="7" id="KW-0539">Nucleus</keyword>
<dbReference type="KEGG" id="crq:GCK72_022856"/>
<dbReference type="SMART" id="SM00614">
    <property type="entry name" value="ZnF_BED"/>
    <property type="match status" value="1"/>
</dbReference>
<name>A0A6A5FV13_CAERE</name>
<sequence>MSSNQSTSSSGARPSFKLRSIVWNFFKFPIDGSKTTITCPACKLDLKYSGSTTGILHHLTARHGDEYKKLLDKKKSGKIALQSREESDIELAKAFATSLTPFRFAENPEFRKFIENKPDDFVLPTAKKVKKIIDDLAEVHMETTKDELEGVNNFTILTDGYSDLRRNYHFYSLHVAYINATFEKKVLVVEWVHRQFDASKAQGYSGDRYLPRRTWNTNYLQQHDTRYL</sequence>
<protein>
    <recommendedName>
        <fullName evidence="8">BED-type domain-containing protein</fullName>
    </recommendedName>
</protein>
<dbReference type="GO" id="GO:0009791">
    <property type="term" value="P:post-embryonic development"/>
    <property type="evidence" value="ECO:0007669"/>
    <property type="project" value="UniProtKB-ARBA"/>
</dbReference>
<dbReference type="InterPro" id="IPR036236">
    <property type="entry name" value="Znf_C2H2_sf"/>
</dbReference>
<evidence type="ECO:0000256" key="1">
    <source>
        <dbReference type="ARBA" id="ARBA00004123"/>
    </source>
</evidence>
<keyword evidence="6" id="KW-0804">Transcription</keyword>
<dbReference type="CTD" id="78777587"/>
<dbReference type="EMBL" id="WUAV01000006">
    <property type="protein sequence ID" value="KAF1746402.1"/>
    <property type="molecule type" value="Genomic_DNA"/>
</dbReference>
<dbReference type="GO" id="GO:0005634">
    <property type="term" value="C:nucleus"/>
    <property type="evidence" value="ECO:0007669"/>
    <property type="project" value="UniProtKB-SubCell"/>
</dbReference>
<keyword evidence="2" id="KW-0479">Metal-binding</keyword>
<gene>
    <name evidence="9" type="ORF">GCK72_022856</name>
</gene>
<dbReference type="AlphaFoldDB" id="A0A6A5FV13"/>
<keyword evidence="4" id="KW-0862">Zinc</keyword>
<organism evidence="9 10">
    <name type="scientific">Caenorhabditis remanei</name>
    <name type="common">Caenorhabditis vulgaris</name>
    <dbReference type="NCBI Taxonomy" id="31234"/>
    <lineage>
        <taxon>Eukaryota</taxon>
        <taxon>Metazoa</taxon>
        <taxon>Ecdysozoa</taxon>
        <taxon>Nematoda</taxon>
        <taxon>Chromadorea</taxon>
        <taxon>Rhabditida</taxon>
        <taxon>Rhabditina</taxon>
        <taxon>Rhabditomorpha</taxon>
        <taxon>Rhabditoidea</taxon>
        <taxon>Rhabditidae</taxon>
        <taxon>Peloderinae</taxon>
        <taxon>Caenorhabditis</taxon>
    </lineage>
</organism>
<dbReference type="Pfam" id="PF02892">
    <property type="entry name" value="zf-BED"/>
    <property type="match status" value="1"/>
</dbReference>
<evidence type="ECO:0000259" key="8">
    <source>
        <dbReference type="Pfam" id="PF02892"/>
    </source>
</evidence>
<evidence type="ECO:0000313" key="9">
    <source>
        <dbReference type="EMBL" id="KAF1746402.1"/>
    </source>
</evidence>
<dbReference type="Proteomes" id="UP000483820">
    <property type="component" value="Chromosome X"/>
</dbReference>
<evidence type="ECO:0000256" key="4">
    <source>
        <dbReference type="ARBA" id="ARBA00022833"/>
    </source>
</evidence>
<feature type="domain" description="BED-type" evidence="8">
    <location>
        <begin position="22"/>
        <end position="63"/>
    </location>
</feature>
<keyword evidence="5" id="KW-0805">Transcription regulation</keyword>
<evidence type="ECO:0000313" key="10">
    <source>
        <dbReference type="Proteomes" id="UP000483820"/>
    </source>
</evidence>
<dbReference type="GO" id="GO:0008270">
    <property type="term" value="F:zinc ion binding"/>
    <property type="evidence" value="ECO:0007669"/>
    <property type="project" value="UniProtKB-KW"/>
</dbReference>
<proteinExistence type="predicted"/>
<evidence type="ECO:0000256" key="2">
    <source>
        <dbReference type="ARBA" id="ARBA00022723"/>
    </source>
</evidence>
<comment type="subcellular location">
    <subcellularLocation>
        <location evidence="1">Nucleus</location>
    </subcellularLocation>
</comment>
<evidence type="ECO:0000256" key="6">
    <source>
        <dbReference type="ARBA" id="ARBA00023163"/>
    </source>
</evidence>
<dbReference type="RefSeq" id="XP_053578667.1">
    <property type="nucleotide sequence ID" value="XM_053735101.1"/>
</dbReference>
<keyword evidence="3" id="KW-0863">Zinc-finger</keyword>
<comment type="caution">
    <text evidence="9">The sequence shown here is derived from an EMBL/GenBank/DDBJ whole genome shotgun (WGS) entry which is preliminary data.</text>
</comment>
<dbReference type="InterPro" id="IPR052035">
    <property type="entry name" value="ZnF_BED_domain_contain"/>
</dbReference>
<dbReference type="PANTHER" id="PTHR46481">
    <property type="entry name" value="ZINC FINGER BED DOMAIN-CONTAINING PROTEIN 4"/>
    <property type="match status" value="1"/>
</dbReference>